<name>A0AAV2TC72_CALDB</name>
<dbReference type="EMBL" id="CAXLJL010000168">
    <property type="protein sequence ID" value="CAL5133995.1"/>
    <property type="molecule type" value="Genomic_DNA"/>
</dbReference>
<gene>
    <name evidence="1" type="ORF">CDAUBV1_LOCUS7212</name>
</gene>
<dbReference type="GO" id="GO:0005762">
    <property type="term" value="C:mitochondrial large ribosomal subunit"/>
    <property type="evidence" value="ECO:0007669"/>
    <property type="project" value="TreeGrafter"/>
</dbReference>
<evidence type="ECO:0000313" key="2">
    <source>
        <dbReference type="Proteomes" id="UP001497525"/>
    </source>
</evidence>
<dbReference type="InterPro" id="IPR052473">
    <property type="entry name" value="mtLSU_mL53"/>
</dbReference>
<proteinExistence type="predicted"/>
<evidence type="ECO:0000313" key="1">
    <source>
        <dbReference type="EMBL" id="CAL5133995.1"/>
    </source>
</evidence>
<dbReference type="AlphaFoldDB" id="A0AAV2TC72"/>
<accession>A0AAV2TC72</accession>
<comment type="caution">
    <text evidence="1">The sequence shown here is derived from an EMBL/GenBank/DDBJ whole genome shotgun (WGS) entry which is preliminary data.</text>
</comment>
<reference evidence="1" key="1">
    <citation type="submission" date="2024-06" db="EMBL/GenBank/DDBJ databases">
        <authorList>
            <person name="Liu X."/>
            <person name="Lenzi L."/>
            <person name="Haldenby T S."/>
            <person name="Uol C."/>
        </authorList>
    </citation>
    <scope>NUCLEOTIDE SEQUENCE</scope>
</reference>
<protein>
    <submittedName>
        <fullName evidence="1">Uncharacterized protein</fullName>
    </submittedName>
</protein>
<dbReference type="PANTHER" id="PTHR33618">
    <property type="entry name" value="39S RIBOSOMAL PROTEIN L53, MITOCHONDRIAL"/>
    <property type="match status" value="1"/>
</dbReference>
<dbReference type="Gene3D" id="3.40.30.10">
    <property type="entry name" value="Glutaredoxin"/>
    <property type="match status" value="1"/>
</dbReference>
<sequence length="127" mass="14400">MSFVKLSRIPPKFKYFRPIRAIDDTKITKPFLKKINLKPVKSIAFSFNPFFGRTESIRKASLLISHPKWRATNPGVLTKTTVKSDCSPPLMEILYGNGNIVSMKTENLSLREIVEIMIVQTSLNSSV</sequence>
<organism evidence="1 2">
    <name type="scientific">Calicophoron daubneyi</name>
    <name type="common">Rumen fluke</name>
    <name type="synonym">Paramphistomum daubneyi</name>
    <dbReference type="NCBI Taxonomy" id="300641"/>
    <lineage>
        <taxon>Eukaryota</taxon>
        <taxon>Metazoa</taxon>
        <taxon>Spiralia</taxon>
        <taxon>Lophotrochozoa</taxon>
        <taxon>Platyhelminthes</taxon>
        <taxon>Trematoda</taxon>
        <taxon>Digenea</taxon>
        <taxon>Plagiorchiida</taxon>
        <taxon>Pronocephalata</taxon>
        <taxon>Paramphistomoidea</taxon>
        <taxon>Paramphistomidae</taxon>
        <taxon>Calicophoron</taxon>
    </lineage>
</organism>
<dbReference type="Proteomes" id="UP001497525">
    <property type="component" value="Unassembled WGS sequence"/>
</dbReference>
<dbReference type="PANTHER" id="PTHR33618:SF1">
    <property type="entry name" value="LARGE RIBOSOMAL SUBUNIT PROTEIN ML53"/>
    <property type="match status" value="1"/>
</dbReference>